<dbReference type="InterPro" id="IPR050114">
    <property type="entry name" value="UPF0173_UPF0282_UlaG_hydrolase"/>
</dbReference>
<dbReference type="PANTHER" id="PTHR43546:SF3">
    <property type="entry name" value="UPF0173 METAL-DEPENDENT HYDROLASE MJ1163"/>
    <property type="match status" value="1"/>
</dbReference>
<dbReference type="InterPro" id="IPR036866">
    <property type="entry name" value="RibonucZ/Hydroxyglut_hydro"/>
</dbReference>
<evidence type="ECO:0000313" key="4">
    <source>
        <dbReference type="EMBL" id="NGM49001.1"/>
    </source>
</evidence>
<comment type="caution">
    <text evidence="4">The sequence shown here is derived from an EMBL/GenBank/DDBJ whole genome shotgun (WGS) entry which is preliminary data.</text>
</comment>
<dbReference type="Gene3D" id="3.60.15.10">
    <property type="entry name" value="Ribonuclease Z/Hydroxyacylglutathione hydrolase-like"/>
    <property type="match status" value="1"/>
</dbReference>
<feature type="domain" description="Metallo-beta-lactamase" evidence="3">
    <location>
        <begin position="57"/>
        <end position="135"/>
    </location>
</feature>
<dbReference type="SUPFAM" id="SSF56281">
    <property type="entry name" value="Metallo-hydrolase/oxidoreductase"/>
    <property type="match status" value="1"/>
</dbReference>
<dbReference type="RefSeq" id="WP_165256788.1">
    <property type="nucleotide sequence ID" value="NZ_JAAKGT010000002.1"/>
</dbReference>
<keyword evidence="4" id="KW-0378">Hydrolase</keyword>
<keyword evidence="2" id="KW-0732">Signal</keyword>
<dbReference type="GO" id="GO:0016787">
    <property type="term" value="F:hydrolase activity"/>
    <property type="evidence" value="ECO:0007669"/>
    <property type="project" value="UniProtKB-KW"/>
</dbReference>
<protein>
    <submittedName>
        <fullName evidence="4">MBL fold metallo-hydrolase</fullName>
    </submittedName>
</protein>
<evidence type="ECO:0000256" key="1">
    <source>
        <dbReference type="SAM" id="MobiDB-lite"/>
    </source>
</evidence>
<dbReference type="EMBL" id="JAAKGT010000002">
    <property type="protein sequence ID" value="NGM49001.1"/>
    <property type="molecule type" value="Genomic_DNA"/>
</dbReference>
<evidence type="ECO:0000256" key="2">
    <source>
        <dbReference type="SAM" id="SignalP"/>
    </source>
</evidence>
<proteinExistence type="predicted"/>
<feature type="signal peptide" evidence="2">
    <location>
        <begin position="1"/>
        <end position="31"/>
    </location>
</feature>
<name>A0A6G4QTY4_9CAUL</name>
<accession>A0A6G4QTY4</accession>
<dbReference type="AlphaFoldDB" id="A0A6G4QTY4"/>
<evidence type="ECO:0000259" key="3">
    <source>
        <dbReference type="Pfam" id="PF00753"/>
    </source>
</evidence>
<gene>
    <name evidence="4" type="ORF">G5B46_05215</name>
</gene>
<organism evidence="4">
    <name type="scientific">Caulobacter sp. 602-2</name>
    <dbReference type="NCBI Taxonomy" id="2710887"/>
    <lineage>
        <taxon>Bacteria</taxon>
        <taxon>Pseudomonadati</taxon>
        <taxon>Pseudomonadota</taxon>
        <taxon>Alphaproteobacteria</taxon>
        <taxon>Caulobacterales</taxon>
        <taxon>Caulobacteraceae</taxon>
        <taxon>Caulobacter</taxon>
    </lineage>
</organism>
<reference evidence="4" key="1">
    <citation type="submission" date="2020-02" db="EMBL/GenBank/DDBJ databases">
        <authorList>
            <person name="Gao J."/>
            <person name="Sun J."/>
        </authorList>
    </citation>
    <scope>NUCLEOTIDE SEQUENCE</scope>
    <source>
        <strain evidence="4">602-2</strain>
    </source>
</reference>
<dbReference type="PANTHER" id="PTHR43546">
    <property type="entry name" value="UPF0173 METAL-DEPENDENT HYDROLASE MJ1163-RELATED"/>
    <property type="match status" value="1"/>
</dbReference>
<sequence length="356" mass="38316">MTPRLKSARNLAGAFISAALAMLAAPTVGLAQERVAGCVLDAQTPPPVEARSITVTFYGVSTLMFDDGESRLLIDGFFSRPETLAGRLWSKPGLVADRMTGALPVSAVLFAHAHHDHAMDLEAVAQAAPEAVIVGTPAVGLLAASRHVAHERICAPTSPGPNAMRYGRYRVTAFDTPHGDSPFYIRWFIDHEPKAAPKDGDRFWSFKDGKNRSYLIENGSTKILIHPSASPAQLGGLGAQVVFMGIGRLGSMPDKAFGPVLTSVLGDRPATVIPIHWDSFARSLDKPLVNTPWPGDKVPLGFERLCAYTGPKRWPVRRMEALSAVRITPAGEVEPVTGMIRDGCDPATWPKKQKGK</sequence>
<feature type="region of interest" description="Disordered" evidence="1">
    <location>
        <begin position="337"/>
        <end position="356"/>
    </location>
</feature>
<dbReference type="Pfam" id="PF00753">
    <property type="entry name" value="Lactamase_B"/>
    <property type="match status" value="1"/>
</dbReference>
<dbReference type="InterPro" id="IPR001279">
    <property type="entry name" value="Metallo-B-lactamas"/>
</dbReference>
<feature type="chain" id="PRO_5026049073" evidence="2">
    <location>
        <begin position="32"/>
        <end position="356"/>
    </location>
</feature>